<dbReference type="Pfam" id="PF13368">
    <property type="entry name" value="Toprim_C_rpt"/>
    <property type="match status" value="3"/>
</dbReference>
<dbReference type="PANTHER" id="PTHR42785:SF1">
    <property type="entry name" value="DNA TOPOISOMERASE"/>
    <property type="match status" value="1"/>
</dbReference>
<keyword evidence="6" id="KW-0862">Zinc</keyword>
<keyword evidence="7" id="KW-0460">Magnesium</keyword>
<evidence type="ECO:0000256" key="7">
    <source>
        <dbReference type="ARBA" id="ARBA00022842"/>
    </source>
</evidence>
<dbReference type="Gene3D" id="1.10.460.10">
    <property type="entry name" value="Topoisomerase I, domain 2"/>
    <property type="match status" value="1"/>
</dbReference>
<gene>
    <name evidence="18" type="ORF">COT25_03495</name>
</gene>
<dbReference type="EMBL" id="PEXV01000117">
    <property type="protein sequence ID" value="PIS41351.1"/>
    <property type="molecule type" value="Genomic_DNA"/>
</dbReference>
<keyword evidence="9" id="KW-0238">DNA-binding</keyword>
<dbReference type="Pfam" id="PF01396">
    <property type="entry name" value="Zn_ribbon_Top1"/>
    <property type="match status" value="1"/>
</dbReference>
<evidence type="ECO:0000256" key="8">
    <source>
        <dbReference type="ARBA" id="ARBA00023029"/>
    </source>
</evidence>
<dbReference type="SMART" id="SM00436">
    <property type="entry name" value="TOP1Bc"/>
    <property type="match status" value="1"/>
</dbReference>
<dbReference type="InterPro" id="IPR013497">
    <property type="entry name" value="Topo_IA_cen"/>
</dbReference>
<evidence type="ECO:0000259" key="16">
    <source>
        <dbReference type="PROSITE" id="PS50880"/>
    </source>
</evidence>
<dbReference type="SMART" id="SM00493">
    <property type="entry name" value="TOPRIM"/>
    <property type="match status" value="1"/>
</dbReference>
<name>A0A2H0YS76_9BACT</name>
<evidence type="ECO:0000256" key="6">
    <source>
        <dbReference type="ARBA" id="ARBA00022833"/>
    </source>
</evidence>
<dbReference type="Gene3D" id="2.70.20.10">
    <property type="entry name" value="Topoisomerase I, domain 3"/>
    <property type="match status" value="1"/>
</dbReference>
<dbReference type="EC" id="5.6.2.1" evidence="3"/>
<evidence type="ECO:0000256" key="1">
    <source>
        <dbReference type="ARBA" id="ARBA00000213"/>
    </source>
</evidence>
<dbReference type="InterPro" id="IPR013826">
    <property type="entry name" value="Topo_IA_cen_sub3"/>
</dbReference>
<dbReference type="InterPro" id="IPR023405">
    <property type="entry name" value="Topo_IA_core_domain"/>
</dbReference>
<dbReference type="CDD" id="cd00186">
    <property type="entry name" value="TOP1Ac"/>
    <property type="match status" value="1"/>
</dbReference>
<proteinExistence type="inferred from homology"/>
<dbReference type="PROSITE" id="PS50880">
    <property type="entry name" value="TOPRIM"/>
    <property type="match status" value="1"/>
</dbReference>
<dbReference type="NCBIfam" id="TIGR01051">
    <property type="entry name" value="topA_bact"/>
    <property type="match status" value="1"/>
</dbReference>
<evidence type="ECO:0000256" key="10">
    <source>
        <dbReference type="ARBA" id="ARBA00023235"/>
    </source>
</evidence>
<dbReference type="InterPro" id="IPR013824">
    <property type="entry name" value="Topo_IA_cen_sub1"/>
</dbReference>
<evidence type="ECO:0000259" key="17">
    <source>
        <dbReference type="PROSITE" id="PS52039"/>
    </source>
</evidence>
<dbReference type="PRINTS" id="PR00417">
    <property type="entry name" value="PRTPISMRASEI"/>
</dbReference>
<dbReference type="SMART" id="SM00437">
    <property type="entry name" value="TOP1Ac"/>
    <property type="match status" value="1"/>
</dbReference>
<evidence type="ECO:0000256" key="3">
    <source>
        <dbReference type="ARBA" id="ARBA00012891"/>
    </source>
</evidence>
<dbReference type="PROSITE" id="PS52039">
    <property type="entry name" value="TOPO_IA_2"/>
    <property type="match status" value="1"/>
</dbReference>
<dbReference type="InterPro" id="IPR005733">
    <property type="entry name" value="TopoI_bac-type"/>
</dbReference>
<accession>A0A2H0YS76</accession>
<feature type="domain" description="Toprim" evidence="16">
    <location>
        <begin position="2"/>
        <end position="112"/>
    </location>
</feature>
<feature type="non-terminal residue" evidence="18">
    <location>
        <position position="799"/>
    </location>
</feature>
<dbReference type="AlphaFoldDB" id="A0A2H0YS76"/>
<dbReference type="SUPFAM" id="SSF57783">
    <property type="entry name" value="Zinc beta-ribbon"/>
    <property type="match status" value="1"/>
</dbReference>
<organism evidence="18 19">
    <name type="scientific">Candidatus Kerfeldbacteria bacterium CG08_land_8_20_14_0_20_42_7</name>
    <dbReference type="NCBI Taxonomy" id="2014245"/>
    <lineage>
        <taxon>Bacteria</taxon>
        <taxon>Candidatus Kerfeldiibacteriota</taxon>
    </lineage>
</organism>
<evidence type="ECO:0000256" key="12">
    <source>
        <dbReference type="ARBA" id="ARBA00031985"/>
    </source>
</evidence>
<dbReference type="GO" id="GO:0005694">
    <property type="term" value="C:chromosome"/>
    <property type="evidence" value="ECO:0007669"/>
    <property type="project" value="InterPro"/>
</dbReference>
<evidence type="ECO:0000313" key="18">
    <source>
        <dbReference type="EMBL" id="PIS41351.1"/>
    </source>
</evidence>
<dbReference type="InterPro" id="IPR013825">
    <property type="entry name" value="Topo_IA_cen_sub2"/>
</dbReference>
<dbReference type="PROSITE" id="PS00396">
    <property type="entry name" value="TOPO_IA_1"/>
    <property type="match status" value="1"/>
</dbReference>
<feature type="domain" description="Topo IA-type catalytic" evidence="17">
    <location>
        <begin position="128"/>
        <end position="558"/>
    </location>
</feature>
<dbReference type="InterPro" id="IPR013498">
    <property type="entry name" value="Topo_IA_Znf"/>
</dbReference>
<dbReference type="HAMAP" id="MF_00952">
    <property type="entry name" value="Topoisom_1_prok"/>
    <property type="match status" value="1"/>
</dbReference>
<dbReference type="InterPro" id="IPR003602">
    <property type="entry name" value="Topo_IA_DNA-bd_dom"/>
</dbReference>
<comment type="caution">
    <text evidence="18">The sequence shown here is derived from an EMBL/GenBank/DDBJ whole genome shotgun (WGS) entry which is preliminary data.</text>
</comment>
<dbReference type="Pfam" id="PF01131">
    <property type="entry name" value="Topoisom_bac"/>
    <property type="match status" value="1"/>
</dbReference>
<protein>
    <recommendedName>
        <fullName evidence="3">DNA topoisomerase</fullName>
        <ecNumber evidence="3">5.6.2.1</ecNumber>
    </recommendedName>
    <alternativeName>
        <fullName evidence="14">Omega-protein</fullName>
    </alternativeName>
    <alternativeName>
        <fullName evidence="13">Relaxing enzyme</fullName>
    </alternativeName>
    <alternativeName>
        <fullName evidence="11">Swivelase</fullName>
    </alternativeName>
    <alternativeName>
        <fullName evidence="12">Untwisting enzyme</fullName>
    </alternativeName>
</protein>
<dbReference type="Gene3D" id="3.30.65.10">
    <property type="entry name" value="Bacterial Topoisomerase I, domain 1"/>
    <property type="match status" value="1"/>
</dbReference>
<reference evidence="19" key="1">
    <citation type="submission" date="2017-09" db="EMBL/GenBank/DDBJ databases">
        <title>Depth-based differentiation of microbial function through sediment-hosted aquifers and enrichment of novel symbionts in the deep terrestrial subsurface.</title>
        <authorList>
            <person name="Probst A.J."/>
            <person name="Ladd B."/>
            <person name="Jarett J.K."/>
            <person name="Geller-Mcgrath D.E."/>
            <person name="Sieber C.M.K."/>
            <person name="Emerson J.B."/>
            <person name="Anantharaman K."/>
            <person name="Thomas B.C."/>
            <person name="Malmstrom R."/>
            <person name="Stieglmeier M."/>
            <person name="Klingl A."/>
            <person name="Woyke T."/>
            <person name="Ryan C.M."/>
            <person name="Banfield J.F."/>
        </authorList>
    </citation>
    <scope>NUCLEOTIDE SEQUENCE [LARGE SCALE GENOMIC DNA]</scope>
</reference>
<evidence type="ECO:0000256" key="2">
    <source>
        <dbReference type="ARBA" id="ARBA00009446"/>
    </source>
</evidence>
<sequence length="799" mass="89785">MQKLVIVESPTKAKTITRFLGKGYIVTSSFGHVRDLPKNKMGVDVKHNFEPEYVIPDKAKKTVTDLKAKAKKTDEVYYATDEDREGEAIAWHLHSILKTPEEKTKRIVFHEITKTAIDEAIAHPRKIYGHLVDAQQTRRIVDRLVGYQLSPFLWEKVARGLSAGRVQSVAVRLIVEREEEIEKFKPQEYWTIDALFEKSADAQLTTKLIEHAGKKVEKFDINSEDKAKKIVELARGAEYSMKEIKRKQIKRSPNPPFTTSTLQQDANRKLGYSAKQTMRLAQQLYEGIKLNGEGQVGLITYMRTDSVNLSEKFITESRDLIGRDYGKEYLPEKPRLYAAKSKLAQEAHEAIRPTEVSHTPENVKAALDPQQLKLYELIWNRAVASQMMDAQFDATSIDIASRDGKLVFRTTGSILKFPGFYKVYPDAVKETLLPEVNEKDTLNLKTIEPKQHFTEPPARYSEAGLVKALEERGIGRPSTYAPTISTIIDRGYVIKDARRLSPTDIARLVNKVLVEHFPNIVDYDFTARMEEDLDKIAEGKKKWVPVVKEFFMPFKKNLDIKSKELDKKELTEEKSDEVCNKCGKPMVVKTGRYGKFLACTGYPDCKNTIDLNGNGEKQEQKAAESLGEDPETKKLIYLKSGRFGTYVQLGEKEGKNKPKTASLLPGMNAADLTLELALVLLTLPRTLGKTDAGDDILAANGPYGPYVKAAKETRSLPPEMPPTTVTLEQALKLLAEPKSASRKRGKTPLKELGKDPDGNEIKVFSGRYGPYVSDGKTNASLPKDATLETITLDQAVSMI</sequence>
<keyword evidence="5" id="KW-0863">Zinc-finger</keyword>
<dbReference type="GO" id="GO:0006265">
    <property type="term" value="P:DNA topological change"/>
    <property type="evidence" value="ECO:0007669"/>
    <property type="project" value="InterPro"/>
</dbReference>
<evidence type="ECO:0000256" key="15">
    <source>
        <dbReference type="SAM" id="MobiDB-lite"/>
    </source>
</evidence>
<dbReference type="Gene3D" id="1.10.290.10">
    <property type="entry name" value="Topoisomerase I, domain 4"/>
    <property type="match status" value="1"/>
</dbReference>
<evidence type="ECO:0000256" key="9">
    <source>
        <dbReference type="ARBA" id="ARBA00023125"/>
    </source>
</evidence>
<feature type="region of interest" description="Disordered" evidence="15">
    <location>
        <begin position="736"/>
        <end position="760"/>
    </location>
</feature>
<evidence type="ECO:0000256" key="5">
    <source>
        <dbReference type="ARBA" id="ARBA00022771"/>
    </source>
</evidence>
<dbReference type="Proteomes" id="UP000228711">
    <property type="component" value="Unassembled WGS sequence"/>
</dbReference>
<dbReference type="SUPFAM" id="SSF56712">
    <property type="entry name" value="Prokaryotic type I DNA topoisomerase"/>
    <property type="match status" value="1"/>
</dbReference>
<evidence type="ECO:0000313" key="19">
    <source>
        <dbReference type="Proteomes" id="UP000228711"/>
    </source>
</evidence>
<dbReference type="Gene3D" id="3.40.50.140">
    <property type="match status" value="1"/>
</dbReference>
<dbReference type="InterPro" id="IPR003601">
    <property type="entry name" value="Topo_IA_2"/>
</dbReference>
<evidence type="ECO:0000256" key="13">
    <source>
        <dbReference type="ARBA" id="ARBA00032235"/>
    </source>
</evidence>
<evidence type="ECO:0000256" key="4">
    <source>
        <dbReference type="ARBA" id="ARBA00022723"/>
    </source>
</evidence>
<dbReference type="GO" id="GO:0008270">
    <property type="term" value="F:zinc ion binding"/>
    <property type="evidence" value="ECO:0007669"/>
    <property type="project" value="UniProtKB-KW"/>
</dbReference>
<evidence type="ECO:0000256" key="11">
    <source>
        <dbReference type="ARBA" id="ARBA00030003"/>
    </source>
</evidence>
<keyword evidence="4" id="KW-0479">Metal-binding</keyword>
<comment type="catalytic activity">
    <reaction evidence="1">
        <text>ATP-independent breakage of single-stranded DNA, followed by passage and rejoining.</text>
        <dbReference type="EC" id="5.6.2.1"/>
    </reaction>
</comment>
<dbReference type="CDD" id="cd03363">
    <property type="entry name" value="TOPRIM_TopoIA_TopoI"/>
    <property type="match status" value="1"/>
</dbReference>
<dbReference type="InterPro" id="IPR023406">
    <property type="entry name" value="Topo_IA_AS"/>
</dbReference>
<keyword evidence="10 18" id="KW-0413">Isomerase</keyword>
<keyword evidence="8" id="KW-0799">Topoisomerase</keyword>
<dbReference type="GO" id="GO:0003677">
    <property type="term" value="F:DNA binding"/>
    <property type="evidence" value="ECO:0007669"/>
    <property type="project" value="UniProtKB-KW"/>
</dbReference>
<comment type="similarity">
    <text evidence="2">Belongs to the type IA topoisomerase family.</text>
</comment>
<dbReference type="InterPro" id="IPR028612">
    <property type="entry name" value="Topoisom_1_IA"/>
</dbReference>
<dbReference type="InterPro" id="IPR034149">
    <property type="entry name" value="TOPRIM_TopoI"/>
</dbReference>
<feature type="compositionally biased region" description="Basic and acidic residues" evidence="15">
    <location>
        <begin position="748"/>
        <end position="760"/>
    </location>
</feature>
<dbReference type="Pfam" id="PF01751">
    <property type="entry name" value="Toprim"/>
    <property type="match status" value="1"/>
</dbReference>
<dbReference type="InterPro" id="IPR006171">
    <property type="entry name" value="TOPRIM_dom"/>
</dbReference>
<evidence type="ECO:0000256" key="14">
    <source>
        <dbReference type="ARBA" id="ARBA00032877"/>
    </source>
</evidence>
<dbReference type="PANTHER" id="PTHR42785">
    <property type="entry name" value="DNA TOPOISOMERASE, TYPE IA, CORE"/>
    <property type="match status" value="1"/>
</dbReference>
<dbReference type="InterPro" id="IPR025589">
    <property type="entry name" value="Toprim_C_rpt"/>
</dbReference>
<dbReference type="GO" id="GO:0003917">
    <property type="term" value="F:DNA topoisomerase type I (single strand cut, ATP-independent) activity"/>
    <property type="evidence" value="ECO:0007669"/>
    <property type="project" value="UniProtKB-EC"/>
</dbReference>
<dbReference type="InterPro" id="IPR000380">
    <property type="entry name" value="Topo_IA"/>
</dbReference>